<feature type="region of interest" description="Disordered" evidence="1">
    <location>
        <begin position="78"/>
        <end position="125"/>
    </location>
</feature>
<organism evidence="2 3">
    <name type="scientific">Ensete ventricosum</name>
    <name type="common">Abyssinian banana</name>
    <name type="synonym">Musa ensete</name>
    <dbReference type="NCBI Taxonomy" id="4639"/>
    <lineage>
        <taxon>Eukaryota</taxon>
        <taxon>Viridiplantae</taxon>
        <taxon>Streptophyta</taxon>
        <taxon>Embryophyta</taxon>
        <taxon>Tracheophyta</taxon>
        <taxon>Spermatophyta</taxon>
        <taxon>Magnoliopsida</taxon>
        <taxon>Liliopsida</taxon>
        <taxon>Zingiberales</taxon>
        <taxon>Musaceae</taxon>
        <taxon>Ensete</taxon>
    </lineage>
</organism>
<evidence type="ECO:0000256" key="1">
    <source>
        <dbReference type="SAM" id="MobiDB-lite"/>
    </source>
</evidence>
<sequence>MPSSARYGTIPGIEWYTACTVWYNIARFAISTCIAWYGAVHIGPLVTSTRTARYQAVPSKIDRRRPIEEEIDRWRSIEEEKGKKKRRRKKNEEGKKEYLAHGRGRFFSHARRRSVSPRGEKDRGD</sequence>
<gene>
    <name evidence="2" type="ORF">B296_00040783</name>
</gene>
<dbReference type="EMBL" id="AMZH03016508">
    <property type="protein sequence ID" value="RRT44359.1"/>
    <property type="molecule type" value="Genomic_DNA"/>
</dbReference>
<feature type="compositionally biased region" description="Basic and acidic residues" evidence="1">
    <location>
        <begin position="90"/>
        <end position="100"/>
    </location>
</feature>
<name>A0A426XXX2_ENSVE</name>
<proteinExistence type="predicted"/>
<comment type="caution">
    <text evidence="2">The sequence shown here is derived from an EMBL/GenBank/DDBJ whole genome shotgun (WGS) entry which is preliminary data.</text>
</comment>
<dbReference type="AlphaFoldDB" id="A0A426XXX2"/>
<reference evidence="2 3" key="1">
    <citation type="journal article" date="2014" name="Agronomy (Basel)">
        <title>A Draft Genome Sequence for Ensete ventricosum, the Drought-Tolerant Tree Against Hunger.</title>
        <authorList>
            <person name="Harrison J."/>
            <person name="Moore K.A."/>
            <person name="Paszkiewicz K."/>
            <person name="Jones T."/>
            <person name="Grant M."/>
            <person name="Ambacheew D."/>
            <person name="Muzemil S."/>
            <person name="Studholme D.J."/>
        </authorList>
    </citation>
    <scope>NUCLEOTIDE SEQUENCE [LARGE SCALE GENOMIC DNA]</scope>
</reference>
<evidence type="ECO:0000313" key="3">
    <source>
        <dbReference type="Proteomes" id="UP000287651"/>
    </source>
</evidence>
<dbReference type="Proteomes" id="UP000287651">
    <property type="component" value="Unassembled WGS sequence"/>
</dbReference>
<evidence type="ECO:0000313" key="2">
    <source>
        <dbReference type="EMBL" id="RRT44359.1"/>
    </source>
</evidence>
<feature type="non-terminal residue" evidence="2">
    <location>
        <position position="125"/>
    </location>
</feature>
<protein>
    <submittedName>
        <fullName evidence="2">Uncharacterized protein</fullName>
    </submittedName>
</protein>
<accession>A0A426XXX2</accession>
<feature type="compositionally biased region" description="Basic residues" evidence="1">
    <location>
        <begin position="102"/>
        <end position="115"/>
    </location>
</feature>